<evidence type="ECO:0000313" key="2">
    <source>
        <dbReference type="Proteomes" id="UP000776276"/>
    </source>
</evidence>
<dbReference type="RefSeq" id="WP_216318402.1">
    <property type="nucleotide sequence ID" value="NZ_JAHKRT010000001.1"/>
</dbReference>
<accession>A0ABS6BFK6</accession>
<sequence>MIVFDLKCGAAHVFEAWFGSSADYEQQKARGLLSCPMCGDPGIDKAVMAPAVAAKGNRAAPAMPMATGADAECKAMLAALARAQKQMLEGSDWVGSAFAAEVRDMHNGDRPQRAIHGEATPDEARALIEDGLPVAPLPFPVTPPGREN</sequence>
<dbReference type="PIRSF" id="PIRSF032131">
    <property type="entry name" value="UCP032131"/>
    <property type="match status" value="1"/>
</dbReference>
<dbReference type="Proteomes" id="UP000776276">
    <property type="component" value="Unassembled WGS sequence"/>
</dbReference>
<name>A0ABS6BFK6_9SPHN</name>
<dbReference type="InterPro" id="IPR009562">
    <property type="entry name" value="DUF1178"/>
</dbReference>
<organism evidence="1 2">
    <name type="scientific">Sphingomonas quercus</name>
    <dbReference type="NCBI Taxonomy" id="2842451"/>
    <lineage>
        <taxon>Bacteria</taxon>
        <taxon>Pseudomonadati</taxon>
        <taxon>Pseudomonadota</taxon>
        <taxon>Alphaproteobacteria</taxon>
        <taxon>Sphingomonadales</taxon>
        <taxon>Sphingomonadaceae</taxon>
        <taxon>Sphingomonas</taxon>
    </lineage>
</organism>
<protein>
    <submittedName>
        <fullName evidence="1">DUF1178 family protein</fullName>
    </submittedName>
</protein>
<dbReference type="EMBL" id="JAHKRT010000001">
    <property type="protein sequence ID" value="MBU3076357.1"/>
    <property type="molecule type" value="Genomic_DNA"/>
</dbReference>
<dbReference type="Pfam" id="PF06676">
    <property type="entry name" value="DUF1178"/>
    <property type="match status" value="1"/>
</dbReference>
<comment type="caution">
    <text evidence="1">The sequence shown here is derived from an EMBL/GenBank/DDBJ whole genome shotgun (WGS) entry which is preliminary data.</text>
</comment>
<reference evidence="1 2" key="1">
    <citation type="submission" date="2021-06" db="EMBL/GenBank/DDBJ databases">
        <title>Sphingomonas sp. XMGL2, whole genome shotgun sequencing project.</title>
        <authorList>
            <person name="Zhao G."/>
            <person name="Shen L."/>
        </authorList>
    </citation>
    <scope>NUCLEOTIDE SEQUENCE [LARGE SCALE GENOMIC DNA]</scope>
    <source>
        <strain evidence="1 2">XMGL2</strain>
    </source>
</reference>
<proteinExistence type="predicted"/>
<keyword evidence="2" id="KW-1185">Reference proteome</keyword>
<gene>
    <name evidence="1" type="ORF">KOF26_00645</name>
</gene>
<evidence type="ECO:0000313" key="1">
    <source>
        <dbReference type="EMBL" id="MBU3076357.1"/>
    </source>
</evidence>